<dbReference type="PANTHER" id="PTHR40112:SF1">
    <property type="entry name" value="H2HPP ISOMERASE"/>
    <property type="match status" value="1"/>
</dbReference>
<reference evidence="2 3" key="1">
    <citation type="submission" date="2016-10" db="EMBL/GenBank/DDBJ databases">
        <title>Complete Genome Sequence of Peptococcaceae strain DCMF.</title>
        <authorList>
            <person name="Edwards R.J."/>
            <person name="Holland S.I."/>
            <person name="Deshpande N.P."/>
            <person name="Wong Y.K."/>
            <person name="Ertan H."/>
            <person name="Manefield M."/>
            <person name="Russell T.L."/>
            <person name="Lee M.J."/>
        </authorList>
    </citation>
    <scope>NUCLEOTIDE SEQUENCE [LARGE SCALE GENOMIC DNA]</scope>
    <source>
        <strain evidence="2 3">DCMF</strain>
    </source>
</reference>
<evidence type="ECO:0000313" key="2">
    <source>
        <dbReference type="EMBL" id="ATW24735.1"/>
    </source>
</evidence>
<dbReference type="InterPro" id="IPR011051">
    <property type="entry name" value="RmlC_Cupin_sf"/>
</dbReference>
<dbReference type="EMBL" id="CP017634">
    <property type="protein sequence ID" value="ATW24735.1"/>
    <property type="molecule type" value="Genomic_DNA"/>
</dbReference>
<dbReference type="Pfam" id="PF07883">
    <property type="entry name" value="Cupin_2"/>
    <property type="match status" value="1"/>
</dbReference>
<dbReference type="Proteomes" id="UP000323521">
    <property type="component" value="Chromosome"/>
</dbReference>
<evidence type="ECO:0000313" key="3">
    <source>
        <dbReference type="Proteomes" id="UP000323521"/>
    </source>
</evidence>
<sequence>MQNYKIGKGSEDGYITVNEGIERKTMVYAEKTLLIEMRLKQGKTIPKHKHPHEQTGYLISGHIVMIVDEERNELKTGDSYCFKGNVEHSTEILEDSVLVEVFSPVREEYIV</sequence>
<dbReference type="OrthoDB" id="9811153at2"/>
<gene>
    <name evidence="2" type="ORF">DCMF_08070</name>
</gene>
<dbReference type="InterPro" id="IPR052535">
    <property type="entry name" value="Bacilysin_H2HPP_isomerase"/>
</dbReference>
<name>A0A3G1KRJ1_FORW1</name>
<dbReference type="RefSeq" id="WP_148133960.1">
    <property type="nucleotide sequence ID" value="NZ_CP017634.1"/>
</dbReference>
<dbReference type="CDD" id="cd02238">
    <property type="entry name" value="cupin_KdgF"/>
    <property type="match status" value="1"/>
</dbReference>
<protein>
    <submittedName>
        <fullName evidence="2">Cupin</fullName>
    </submittedName>
</protein>
<dbReference type="KEGG" id="fwa:DCMF_08070"/>
<feature type="domain" description="Cupin type-2" evidence="1">
    <location>
        <begin position="36"/>
        <end position="96"/>
    </location>
</feature>
<proteinExistence type="predicted"/>
<dbReference type="SUPFAM" id="SSF51182">
    <property type="entry name" value="RmlC-like cupins"/>
    <property type="match status" value="1"/>
</dbReference>
<evidence type="ECO:0000259" key="1">
    <source>
        <dbReference type="Pfam" id="PF07883"/>
    </source>
</evidence>
<dbReference type="InterPro" id="IPR013096">
    <property type="entry name" value="Cupin_2"/>
</dbReference>
<dbReference type="PANTHER" id="PTHR40112">
    <property type="entry name" value="H2HPP ISOMERASE"/>
    <property type="match status" value="1"/>
</dbReference>
<dbReference type="Gene3D" id="2.60.120.10">
    <property type="entry name" value="Jelly Rolls"/>
    <property type="match status" value="1"/>
</dbReference>
<dbReference type="AlphaFoldDB" id="A0A3G1KRJ1"/>
<accession>A0A3G1KRJ1</accession>
<organism evidence="2 3">
    <name type="scientific">Formimonas warabiya</name>
    <dbReference type="NCBI Taxonomy" id="1761012"/>
    <lineage>
        <taxon>Bacteria</taxon>
        <taxon>Bacillati</taxon>
        <taxon>Bacillota</taxon>
        <taxon>Clostridia</taxon>
        <taxon>Eubacteriales</taxon>
        <taxon>Peptococcaceae</taxon>
        <taxon>Candidatus Formimonas</taxon>
    </lineage>
</organism>
<keyword evidence="3" id="KW-1185">Reference proteome</keyword>
<dbReference type="InterPro" id="IPR014710">
    <property type="entry name" value="RmlC-like_jellyroll"/>
</dbReference>